<sequence>MVGNGAVGPRAQRAAASKLERTRRHRIARQLALDHGGVVTHAMLLGAGLTRGQVQVEVQHGVWVPAGRHTLCISTTEPVGEGLWWWALWESGQRSVLDGPTALLAAGLTGWSERVVHVSVPNKAHVRSLPGVVHHRLRRSGDIVEAGLRRTKPHVAAIRAAQWAVSDRQAATVLAMTVQQRLTTPEALLTCWESVGYSSRRRVLDEVVRDVCDGAHSLGELDFTGECRRRGIPVPSRQVLRTGPRGRVYLDVFWDELGVHVEIQGAQHFQGTAQIDDALRLNHVGMSRRDLVTLQIPVLGLRTCPDAFMDQVARALGTARRRSG</sequence>
<dbReference type="Proteomes" id="UP000219688">
    <property type="component" value="Unassembled WGS sequence"/>
</dbReference>
<dbReference type="RefSeq" id="WP_097188949.1">
    <property type="nucleotide sequence ID" value="NZ_OBQK01000011.1"/>
</dbReference>
<keyword evidence="2" id="KW-1185">Reference proteome</keyword>
<dbReference type="AlphaFoldDB" id="A0A285VTP4"/>
<proteinExistence type="predicted"/>
<evidence type="ECO:0000313" key="1">
    <source>
        <dbReference type="EMBL" id="SOC57257.1"/>
    </source>
</evidence>
<reference evidence="2" key="1">
    <citation type="submission" date="2017-08" db="EMBL/GenBank/DDBJ databases">
        <authorList>
            <person name="Varghese N."/>
            <person name="Submissions S."/>
        </authorList>
    </citation>
    <scope>NUCLEOTIDE SEQUENCE [LARGE SCALE GENOMIC DNA]</scope>
    <source>
        <strain evidence="2">USBA17B2</strain>
    </source>
</reference>
<evidence type="ECO:0008006" key="3">
    <source>
        <dbReference type="Google" id="ProtNLM"/>
    </source>
</evidence>
<dbReference type="EMBL" id="OBQK01000011">
    <property type="protein sequence ID" value="SOC57257.1"/>
    <property type="molecule type" value="Genomic_DNA"/>
</dbReference>
<accession>A0A285VTP4</accession>
<protein>
    <recommendedName>
        <fullName evidence="3">Transcriptional regulator, AbiEi antitoxin, Type IV TA system</fullName>
    </recommendedName>
</protein>
<organism evidence="1 2">
    <name type="scientific">Ornithinimicrobium cerasi</name>
    <dbReference type="NCBI Taxonomy" id="2248773"/>
    <lineage>
        <taxon>Bacteria</taxon>
        <taxon>Bacillati</taxon>
        <taxon>Actinomycetota</taxon>
        <taxon>Actinomycetes</taxon>
        <taxon>Micrococcales</taxon>
        <taxon>Ornithinimicrobiaceae</taxon>
        <taxon>Ornithinimicrobium</taxon>
    </lineage>
</organism>
<evidence type="ECO:0000313" key="2">
    <source>
        <dbReference type="Proteomes" id="UP000219688"/>
    </source>
</evidence>
<name>A0A285VTP4_9MICO</name>
<gene>
    <name evidence="1" type="ORF">SAMN05421879_11185</name>
</gene>